<dbReference type="Pfam" id="PF00293">
    <property type="entry name" value="NUDIX"/>
    <property type="match status" value="1"/>
</dbReference>
<comment type="pathway">
    <text evidence="1">Isoprenoid biosynthesis; dimethylallyl diphosphate biosynthesis; dimethylallyl diphosphate from isopentenyl diphosphate: step 1/1.</text>
</comment>
<evidence type="ECO:0000256" key="2">
    <source>
        <dbReference type="ARBA" id="ARBA00007579"/>
    </source>
</evidence>
<dbReference type="EMBL" id="HBNS01056789">
    <property type="protein sequence ID" value="CAE4660521.1"/>
    <property type="molecule type" value="Transcribed_RNA"/>
</dbReference>
<proteinExistence type="inferred from homology"/>
<evidence type="ECO:0000259" key="7">
    <source>
        <dbReference type="PROSITE" id="PS51462"/>
    </source>
</evidence>
<evidence type="ECO:0000256" key="4">
    <source>
        <dbReference type="ARBA" id="ARBA00023229"/>
    </source>
</evidence>
<keyword evidence="4" id="KW-0414">Isoprene biosynthesis</keyword>
<dbReference type="Gene3D" id="3.90.79.10">
    <property type="entry name" value="Nucleoside Triphosphate Pyrophosphohydrolase"/>
    <property type="match status" value="1"/>
</dbReference>
<reference evidence="8" key="1">
    <citation type="submission" date="2021-01" db="EMBL/GenBank/DDBJ databases">
        <authorList>
            <person name="Corre E."/>
            <person name="Pelletier E."/>
            <person name="Niang G."/>
            <person name="Scheremetjew M."/>
            <person name="Finn R."/>
            <person name="Kale V."/>
            <person name="Holt S."/>
            <person name="Cochrane G."/>
            <person name="Meng A."/>
            <person name="Brown T."/>
            <person name="Cohen L."/>
        </authorList>
    </citation>
    <scope>NUCLEOTIDE SEQUENCE</scope>
    <source>
        <strain evidence="8">GSO104</strain>
    </source>
</reference>
<dbReference type="InterPro" id="IPR015797">
    <property type="entry name" value="NUDIX_hydrolase-like_dom_sf"/>
</dbReference>
<evidence type="ECO:0000313" key="8">
    <source>
        <dbReference type="EMBL" id="CAE4660521.1"/>
    </source>
</evidence>
<organism evidence="8">
    <name type="scientific">Ditylum brightwellii</name>
    <dbReference type="NCBI Taxonomy" id="49249"/>
    <lineage>
        <taxon>Eukaryota</taxon>
        <taxon>Sar</taxon>
        <taxon>Stramenopiles</taxon>
        <taxon>Ochrophyta</taxon>
        <taxon>Bacillariophyta</taxon>
        <taxon>Mediophyceae</taxon>
        <taxon>Lithodesmiophycidae</taxon>
        <taxon>Lithodesmiales</taxon>
        <taxon>Lithodesmiaceae</taxon>
        <taxon>Ditylum</taxon>
    </lineage>
</organism>
<dbReference type="InterPro" id="IPR011876">
    <property type="entry name" value="IsopentenylPP_isomerase_typ1"/>
</dbReference>
<dbReference type="PANTHER" id="PTHR10885:SF0">
    <property type="entry name" value="ISOPENTENYL-DIPHOSPHATE DELTA-ISOMERASE"/>
    <property type="match status" value="1"/>
</dbReference>
<dbReference type="PROSITE" id="PS51462">
    <property type="entry name" value="NUDIX"/>
    <property type="match status" value="1"/>
</dbReference>
<dbReference type="GO" id="GO:0009240">
    <property type="term" value="P:isopentenyl diphosphate biosynthetic process"/>
    <property type="evidence" value="ECO:0007669"/>
    <property type="project" value="TreeGrafter"/>
</dbReference>
<protein>
    <recommendedName>
        <fullName evidence="3">isopentenyl-diphosphate Delta-isomerase</fullName>
        <ecNumber evidence="3">5.3.3.2</ecNumber>
    </recommendedName>
</protein>
<feature type="region of interest" description="Disordered" evidence="6">
    <location>
        <begin position="93"/>
        <end position="114"/>
    </location>
</feature>
<dbReference type="UniPathway" id="UPA00059">
    <property type="reaction ID" value="UER00104"/>
</dbReference>
<dbReference type="PANTHER" id="PTHR10885">
    <property type="entry name" value="ISOPENTENYL-DIPHOSPHATE DELTA-ISOMERASE"/>
    <property type="match status" value="1"/>
</dbReference>
<keyword evidence="5" id="KW-0413">Isomerase</keyword>
<dbReference type="EC" id="5.3.3.2" evidence="3"/>
<name>A0A6V2P6Y6_9STRA</name>
<feature type="domain" description="Nudix hydrolase" evidence="7">
    <location>
        <begin position="158"/>
        <end position="320"/>
    </location>
</feature>
<evidence type="ECO:0000256" key="6">
    <source>
        <dbReference type="SAM" id="MobiDB-lite"/>
    </source>
</evidence>
<sequence length="382" mass="43456">MKLHIAKEGKPRIKNPLFRYQFSLMLVLSMIRSSRTFLCTSKNIARQPAARCISSACGFLQSNTGFSFTRDASVRPVSPAQLHTISTPSFVPTRSLGSTTNGNNGETAYGKGMDQNDMMETDMLVVVDKNDMPITSIPTNSFSKKRAHMFSHETPRGIVHRAFSVFLFNERNELLLTRRADSKITFPGVWTNTCCSHPLHGMTPSEVDNDFPTFPGIKHAARRKLYHELGIRSKYVPHENFNFLSRFHYWAADTVTYGPEAPWGEHEIDYVLFIKCEGEGPPVEADPEEVSEYKYVTPDELRDMMYNKDNGLLWSPWFIGIMERGGFQWWEDLEEALKPGSKYCNEDITYFDPPEEHKGVYNAEEHGRDTGVLSNEDAAVLN</sequence>
<evidence type="ECO:0000256" key="1">
    <source>
        <dbReference type="ARBA" id="ARBA00004826"/>
    </source>
</evidence>
<dbReference type="CDD" id="cd02885">
    <property type="entry name" value="NUDIX_IPP_Isomerase"/>
    <property type="match status" value="1"/>
</dbReference>
<dbReference type="GO" id="GO:0050992">
    <property type="term" value="P:dimethylallyl diphosphate biosynthetic process"/>
    <property type="evidence" value="ECO:0007669"/>
    <property type="project" value="UniProtKB-UniPathway"/>
</dbReference>
<gene>
    <name evidence="8" type="ORF">DBRI00130_LOCUS40872</name>
</gene>
<feature type="compositionally biased region" description="Polar residues" evidence="6">
    <location>
        <begin position="93"/>
        <end position="106"/>
    </location>
</feature>
<accession>A0A6V2P6Y6</accession>
<dbReference type="SUPFAM" id="SSF55811">
    <property type="entry name" value="Nudix"/>
    <property type="match status" value="1"/>
</dbReference>
<dbReference type="InterPro" id="IPR000086">
    <property type="entry name" value="NUDIX_hydrolase_dom"/>
</dbReference>
<evidence type="ECO:0000256" key="5">
    <source>
        <dbReference type="ARBA" id="ARBA00023235"/>
    </source>
</evidence>
<evidence type="ECO:0000256" key="3">
    <source>
        <dbReference type="ARBA" id="ARBA00012057"/>
    </source>
</evidence>
<comment type="similarity">
    <text evidence="2">Belongs to the IPP isomerase type 1 family.</text>
</comment>
<dbReference type="GO" id="GO:0004452">
    <property type="term" value="F:isopentenyl-diphosphate delta-isomerase activity"/>
    <property type="evidence" value="ECO:0007669"/>
    <property type="project" value="UniProtKB-EC"/>
</dbReference>
<dbReference type="NCBIfam" id="TIGR02150">
    <property type="entry name" value="IPP_isom_1"/>
    <property type="match status" value="1"/>
</dbReference>
<dbReference type="GO" id="GO:0005737">
    <property type="term" value="C:cytoplasm"/>
    <property type="evidence" value="ECO:0007669"/>
    <property type="project" value="TreeGrafter"/>
</dbReference>
<dbReference type="AlphaFoldDB" id="A0A6V2P6Y6"/>